<keyword evidence="3 6" id="KW-0489">Methyltransferase</keyword>
<dbReference type="InterPro" id="IPR000878">
    <property type="entry name" value="4pyrrol_Mease"/>
</dbReference>
<organism evidence="8 9">
    <name type="scientific">Berkelbacteria bacterium GW2011_GWA1_36_9</name>
    <dbReference type="NCBI Taxonomy" id="1618331"/>
    <lineage>
        <taxon>Bacteria</taxon>
        <taxon>Candidatus Berkelbacteria</taxon>
    </lineage>
</organism>
<dbReference type="GO" id="GO:0070677">
    <property type="term" value="F:rRNA (cytosine-2'-O-)-methyltransferase activity"/>
    <property type="evidence" value="ECO:0007669"/>
    <property type="project" value="UniProtKB-UniRule"/>
</dbReference>
<dbReference type="Gene3D" id="3.40.1010.10">
    <property type="entry name" value="Cobalt-precorrin-4 Transmethylase, Domain 1"/>
    <property type="match status" value="1"/>
</dbReference>
<comment type="subcellular location">
    <subcellularLocation>
        <location evidence="6">Cytoplasm</location>
    </subcellularLocation>
</comment>
<dbReference type="InterPro" id="IPR014777">
    <property type="entry name" value="4pyrrole_Mease_sub1"/>
</dbReference>
<dbReference type="SUPFAM" id="SSF53790">
    <property type="entry name" value="Tetrapyrrole methylase"/>
    <property type="match status" value="1"/>
</dbReference>
<dbReference type="InterPro" id="IPR014776">
    <property type="entry name" value="4pyrrole_Mease_sub2"/>
</dbReference>
<comment type="similarity">
    <text evidence="6">Belongs to the methyltransferase superfamily. RsmI family.</text>
</comment>
<dbReference type="Proteomes" id="UP000034508">
    <property type="component" value="Unassembled WGS sequence"/>
</dbReference>
<dbReference type="Gene3D" id="3.30.950.10">
    <property type="entry name" value="Methyltransferase, Cobalt-precorrin-4 Transmethylase, Domain 2"/>
    <property type="match status" value="1"/>
</dbReference>
<name>A0A0G0IQK0_9BACT</name>
<dbReference type="EC" id="2.1.1.198" evidence="6"/>
<evidence type="ECO:0000256" key="2">
    <source>
        <dbReference type="ARBA" id="ARBA00022552"/>
    </source>
</evidence>
<comment type="caution">
    <text evidence="8">The sequence shown here is derived from an EMBL/GenBank/DDBJ whole genome shotgun (WGS) entry which is preliminary data.</text>
</comment>
<dbReference type="InterPro" id="IPR008189">
    <property type="entry name" value="rRNA_ssu_MeTfrase_I"/>
</dbReference>
<reference evidence="8 9" key="1">
    <citation type="journal article" date="2015" name="Nature">
        <title>rRNA introns, odd ribosomes, and small enigmatic genomes across a large radiation of phyla.</title>
        <authorList>
            <person name="Brown C.T."/>
            <person name="Hug L.A."/>
            <person name="Thomas B.C."/>
            <person name="Sharon I."/>
            <person name="Castelle C.J."/>
            <person name="Singh A."/>
            <person name="Wilkins M.J."/>
            <person name="Williams K.H."/>
            <person name="Banfield J.F."/>
        </authorList>
    </citation>
    <scope>NUCLEOTIDE SEQUENCE [LARGE SCALE GENOMIC DNA]</scope>
</reference>
<dbReference type="HAMAP" id="MF_01877">
    <property type="entry name" value="16SrRNA_methyltr_I"/>
    <property type="match status" value="1"/>
</dbReference>
<evidence type="ECO:0000256" key="4">
    <source>
        <dbReference type="ARBA" id="ARBA00022679"/>
    </source>
</evidence>
<protein>
    <recommendedName>
        <fullName evidence="6">Ribosomal RNA small subunit methyltransferase I</fullName>
        <ecNumber evidence="6">2.1.1.198</ecNumber>
    </recommendedName>
    <alternativeName>
        <fullName evidence="6">16S rRNA 2'-O-ribose C1402 methyltransferase</fullName>
    </alternativeName>
    <alternativeName>
        <fullName evidence="6">rRNA (cytidine-2'-O-)-methyltransferase RsmI</fullName>
    </alternativeName>
</protein>
<dbReference type="FunFam" id="3.40.1010.10:FF:000007">
    <property type="entry name" value="Ribosomal RNA small subunit methyltransferase I"/>
    <property type="match status" value="1"/>
</dbReference>
<dbReference type="GO" id="GO:0005737">
    <property type="term" value="C:cytoplasm"/>
    <property type="evidence" value="ECO:0007669"/>
    <property type="project" value="UniProtKB-SubCell"/>
</dbReference>
<keyword evidence="2 6" id="KW-0698">rRNA processing</keyword>
<dbReference type="PANTHER" id="PTHR46111">
    <property type="entry name" value="RIBOSOMAL RNA SMALL SUBUNIT METHYLTRANSFERASE I"/>
    <property type="match status" value="1"/>
</dbReference>
<evidence type="ECO:0000313" key="9">
    <source>
        <dbReference type="Proteomes" id="UP000034508"/>
    </source>
</evidence>
<comment type="catalytic activity">
    <reaction evidence="6">
        <text>cytidine(1402) in 16S rRNA + S-adenosyl-L-methionine = 2'-O-methylcytidine(1402) in 16S rRNA + S-adenosyl-L-homocysteine + H(+)</text>
        <dbReference type="Rhea" id="RHEA:42924"/>
        <dbReference type="Rhea" id="RHEA-COMP:10285"/>
        <dbReference type="Rhea" id="RHEA-COMP:10286"/>
        <dbReference type="ChEBI" id="CHEBI:15378"/>
        <dbReference type="ChEBI" id="CHEBI:57856"/>
        <dbReference type="ChEBI" id="CHEBI:59789"/>
        <dbReference type="ChEBI" id="CHEBI:74495"/>
        <dbReference type="ChEBI" id="CHEBI:82748"/>
        <dbReference type="EC" id="2.1.1.198"/>
    </reaction>
</comment>
<evidence type="ECO:0000256" key="6">
    <source>
        <dbReference type="HAMAP-Rule" id="MF_01877"/>
    </source>
</evidence>
<feature type="domain" description="Tetrapyrrole methylase" evidence="7">
    <location>
        <begin position="3"/>
        <end position="204"/>
    </location>
</feature>
<evidence type="ECO:0000259" key="7">
    <source>
        <dbReference type="Pfam" id="PF00590"/>
    </source>
</evidence>
<keyword evidence="1 6" id="KW-0963">Cytoplasm</keyword>
<keyword evidence="4 6" id="KW-0808">Transferase</keyword>
<dbReference type="AlphaFoldDB" id="A0A0G0IQK0"/>
<dbReference type="CDD" id="cd11648">
    <property type="entry name" value="RsmI"/>
    <property type="match status" value="1"/>
</dbReference>
<evidence type="ECO:0000256" key="3">
    <source>
        <dbReference type="ARBA" id="ARBA00022603"/>
    </source>
</evidence>
<accession>A0A0G0IQK0</accession>
<dbReference type="Pfam" id="PF00590">
    <property type="entry name" value="TP_methylase"/>
    <property type="match status" value="1"/>
</dbReference>
<comment type="function">
    <text evidence="6">Catalyzes the 2'-O-methylation of the ribose of cytidine 1402 (C1402) in 16S rRNA.</text>
</comment>
<evidence type="ECO:0000313" key="8">
    <source>
        <dbReference type="EMBL" id="KKQ18291.1"/>
    </source>
</evidence>
<dbReference type="InterPro" id="IPR035996">
    <property type="entry name" value="4pyrrol_Methylase_sf"/>
</dbReference>
<dbReference type="PIRSF" id="PIRSF005917">
    <property type="entry name" value="MTase_YraL"/>
    <property type="match status" value="1"/>
</dbReference>
<dbReference type="PATRIC" id="fig|1618331.3.peg.431"/>
<dbReference type="EMBL" id="LBSM01000006">
    <property type="protein sequence ID" value="KKQ18291.1"/>
    <property type="molecule type" value="Genomic_DNA"/>
</dbReference>
<sequence>MGTLYIVATPIGNLEDITLRALRLLKEVDLIACEDTRHTGILLKHFNIHSPAGGLVSFHQHSKLQKIQFLVSELQNGKDIALVTDAGTPGISDPAGALIDSAIQSKIEVVPVSGVSALTTLVSVSNKPMDKFLFLGFLPKKKGRQTLLKNISKYDFPVIIFESPNRVLKTLAEFKEVLGDRFVIVGRELTKKFEEIYRGKISEVLPKIRPQGEFVILINHYSRAKAHDM</sequence>
<proteinExistence type="inferred from homology"/>
<gene>
    <name evidence="6" type="primary">rsmI</name>
    <name evidence="8" type="ORF">US31_C0006G0022</name>
</gene>
<evidence type="ECO:0000256" key="5">
    <source>
        <dbReference type="ARBA" id="ARBA00022691"/>
    </source>
</evidence>
<dbReference type="PANTHER" id="PTHR46111:SF1">
    <property type="entry name" value="RIBOSOMAL RNA SMALL SUBUNIT METHYLTRANSFERASE I"/>
    <property type="match status" value="1"/>
</dbReference>
<keyword evidence="5 6" id="KW-0949">S-adenosyl-L-methionine</keyword>
<evidence type="ECO:0000256" key="1">
    <source>
        <dbReference type="ARBA" id="ARBA00022490"/>
    </source>
</evidence>
<dbReference type="NCBIfam" id="TIGR00096">
    <property type="entry name" value="16S rRNA (cytidine(1402)-2'-O)-methyltransferase"/>
    <property type="match status" value="1"/>
</dbReference>